<evidence type="ECO:0000256" key="6">
    <source>
        <dbReference type="ARBA" id="ARBA00022837"/>
    </source>
</evidence>
<dbReference type="PANTHER" id="PTHR42693">
    <property type="entry name" value="ARYLSULFATASE FAMILY MEMBER"/>
    <property type="match status" value="1"/>
</dbReference>
<feature type="compositionally biased region" description="Basic and acidic residues" evidence="7">
    <location>
        <begin position="155"/>
        <end position="164"/>
    </location>
</feature>
<dbReference type="InterPro" id="IPR000917">
    <property type="entry name" value="Sulfatase_N"/>
</dbReference>
<feature type="domain" description="Sulfatase N-terminal" evidence="9">
    <location>
        <begin position="27"/>
        <end position="330"/>
    </location>
</feature>
<feature type="chain" id="PRO_5029018308" evidence="8">
    <location>
        <begin position="26"/>
        <end position="471"/>
    </location>
</feature>
<dbReference type="Gene3D" id="3.40.720.10">
    <property type="entry name" value="Alkaline Phosphatase, subunit A"/>
    <property type="match status" value="1"/>
</dbReference>
<dbReference type="PANTHER" id="PTHR42693:SF42">
    <property type="entry name" value="ARYLSULFATASE G"/>
    <property type="match status" value="1"/>
</dbReference>
<keyword evidence="3" id="KW-0479">Metal-binding</keyword>
<keyword evidence="4 8" id="KW-0732">Signal</keyword>
<keyword evidence="5" id="KW-0378">Hydrolase</keyword>
<dbReference type="RefSeq" id="WP_136060726.1">
    <property type="nucleotide sequence ID" value="NZ_CAAHFH010000001.1"/>
</dbReference>
<dbReference type="Pfam" id="PF00884">
    <property type="entry name" value="Sulfatase"/>
    <property type="match status" value="1"/>
</dbReference>
<evidence type="ECO:0000256" key="2">
    <source>
        <dbReference type="ARBA" id="ARBA00008779"/>
    </source>
</evidence>
<dbReference type="Gene3D" id="3.30.1120.10">
    <property type="match status" value="1"/>
</dbReference>
<keyword evidence="6" id="KW-0106">Calcium</keyword>
<dbReference type="SUPFAM" id="SSF53649">
    <property type="entry name" value="Alkaline phosphatase-like"/>
    <property type="match status" value="1"/>
</dbReference>
<organism evidence="10 11">
    <name type="scientific">Pontiella sulfatireligans</name>
    <dbReference type="NCBI Taxonomy" id="2750658"/>
    <lineage>
        <taxon>Bacteria</taxon>
        <taxon>Pseudomonadati</taxon>
        <taxon>Kiritimatiellota</taxon>
        <taxon>Kiritimatiellia</taxon>
        <taxon>Kiritimatiellales</taxon>
        <taxon>Pontiellaceae</taxon>
        <taxon>Pontiella</taxon>
    </lineage>
</organism>
<evidence type="ECO:0000256" key="5">
    <source>
        <dbReference type="ARBA" id="ARBA00022801"/>
    </source>
</evidence>
<protein>
    <submittedName>
        <fullName evidence="10">Arylsulfatase</fullName>
    </submittedName>
</protein>
<evidence type="ECO:0000313" key="11">
    <source>
        <dbReference type="Proteomes" id="UP000346198"/>
    </source>
</evidence>
<dbReference type="Proteomes" id="UP000346198">
    <property type="component" value="Unassembled WGS sequence"/>
</dbReference>
<dbReference type="GO" id="GO:0046872">
    <property type="term" value="F:metal ion binding"/>
    <property type="evidence" value="ECO:0007669"/>
    <property type="project" value="UniProtKB-KW"/>
</dbReference>
<sequence length="471" mass="52485">MKMKMFNRMTVVLAFCLCGGATIGAQPNIVLILADDQGWNGLSIPMDPKVPESASDYYQTPNLARMAEDGMRFSQGYAAAPVCSPSRHSIQFGMSPAKTRVTCNKPNYIQLCDPKQALPNLIKQADGQYATAHFGKWHVSIDPGECGYDESDGPTDNKEGNSKNIDDPKCTFEVTDRAVAFMKKQAESNQPFFVQVSYYADHLPFRPSLEMKEKYKALPPGERHSDSVFAGMNEDLDRGVGRLLDSIDQLGISDNTYIVYTADNGFAESNSKLHGIAKRKAWPLSYSKGYVREGGIRVPFIVRGPGIKAGVCSDAPVVGYDLMPTFLEWINPEFKLPEVTEGGSLVPVLQHAGEGRVKRKNDFLVFHYPMGEWPSLSSMIVGDYKLMKIWARDRVELYNLRDDISESKDISTAYPEKAEQMDEVMMKYLDSINAMPPTQKDLEIDRMGELMMKCKTLKGKKSAAGKGKKKE</sequence>
<evidence type="ECO:0000256" key="8">
    <source>
        <dbReference type="SAM" id="SignalP"/>
    </source>
</evidence>
<dbReference type="AlphaFoldDB" id="A0A6C2UHH1"/>
<dbReference type="CDD" id="cd16144">
    <property type="entry name" value="ARS_like"/>
    <property type="match status" value="1"/>
</dbReference>
<comment type="similarity">
    <text evidence="2">Belongs to the sulfatase family.</text>
</comment>
<evidence type="ECO:0000256" key="3">
    <source>
        <dbReference type="ARBA" id="ARBA00022723"/>
    </source>
</evidence>
<evidence type="ECO:0000256" key="7">
    <source>
        <dbReference type="SAM" id="MobiDB-lite"/>
    </source>
</evidence>
<comment type="cofactor">
    <cofactor evidence="1">
        <name>Ca(2+)</name>
        <dbReference type="ChEBI" id="CHEBI:29108"/>
    </cofactor>
</comment>
<evidence type="ECO:0000313" key="10">
    <source>
        <dbReference type="EMBL" id="VGO19313.1"/>
    </source>
</evidence>
<dbReference type="GO" id="GO:0004065">
    <property type="term" value="F:arylsulfatase activity"/>
    <property type="evidence" value="ECO:0007669"/>
    <property type="project" value="TreeGrafter"/>
</dbReference>
<name>A0A6C2UHH1_9BACT</name>
<evidence type="ECO:0000259" key="9">
    <source>
        <dbReference type="Pfam" id="PF00884"/>
    </source>
</evidence>
<reference evidence="10 11" key="1">
    <citation type="submission" date="2019-04" db="EMBL/GenBank/DDBJ databases">
        <authorList>
            <person name="Van Vliet M D."/>
        </authorList>
    </citation>
    <scope>NUCLEOTIDE SEQUENCE [LARGE SCALE GENOMIC DNA]</scope>
    <source>
        <strain evidence="10 11">F21</strain>
    </source>
</reference>
<keyword evidence="11" id="KW-1185">Reference proteome</keyword>
<evidence type="ECO:0000256" key="1">
    <source>
        <dbReference type="ARBA" id="ARBA00001913"/>
    </source>
</evidence>
<gene>
    <name evidence="10" type="primary">atsA_131</name>
    <name evidence="10" type="ORF">SCARR_01371</name>
</gene>
<dbReference type="EMBL" id="CAAHFH010000001">
    <property type="protein sequence ID" value="VGO19313.1"/>
    <property type="molecule type" value="Genomic_DNA"/>
</dbReference>
<proteinExistence type="inferred from homology"/>
<dbReference type="InterPro" id="IPR017850">
    <property type="entry name" value="Alkaline_phosphatase_core_sf"/>
</dbReference>
<feature type="signal peptide" evidence="8">
    <location>
        <begin position="1"/>
        <end position="25"/>
    </location>
</feature>
<evidence type="ECO:0000256" key="4">
    <source>
        <dbReference type="ARBA" id="ARBA00022729"/>
    </source>
</evidence>
<feature type="region of interest" description="Disordered" evidence="7">
    <location>
        <begin position="145"/>
        <end position="164"/>
    </location>
</feature>
<accession>A0A6C2UHH1</accession>
<dbReference type="InterPro" id="IPR050738">
    <property type="entry name" value="Sulfatase"/>
</dbReference>